<name>G5HQI0_9FIRM</name>
<dbReference type="EMBL" id="ADLJ01000044">
    <property type="protein sequence ID" value="EHE96306.1"/>
    <property type="molecule type" value="Genomic_DNA"/>
</dbReference>
<dbReference type="RefSeq" id="WP_007868206.1">
    <property type="nucleotide sequence ID" value="NZ_JH376428.1"/>
</dbReference>
<sequence length="229" mass="26310">MINKTVEALKNEQEVSTQELFELVNAYDMTSLSLSDGSKTILTMQVNRFEAYKDVFEFSQECTSDGNKYVVSQKDIVSAKGDYNEDADALSITSQLLDGSKLQMVVMHASDGFKKVDSEGFRERDVYELQEFLDSVIKEDSEWYCILTKVTDAFGFNMKMHNPARTYINTLDNWKLHISDDTNTFEVPVVDDSSNAFYERKGTTSVEYIIKPYGQPFMEIKMLFFKKHS</sequence>
<comment type="caution">
    <text evidence="1">The sequence shown here is derived from an EMBL/GenBank/DDBJ whole genome shotgun (WGS) entry which is preliminary data.</text>
</comment>
<protein>
    <submittedName>
        <fullName evidence="1">Uncharacterized protein</fullName>
    </submittedName>
</protein>
<dbReference type="PATRIC" id="fig|742733.3.peg.4993"/>
<dbReference type="Proteomes" id="UP000003763">
    <property type="component" value="Unassembled WGS sequence"/>
</dbReference>
<evidence type="ECO:0000313" key="1">
    <source>
        <dbReference type="EMBL" id="EHE96306.1"/>
    </source>
</evidence>
<reference evidence="1 2" key="1">
    <citation type="submission" date="2011-08" db="EMBL/GenBank/DDBJ databases">
        <title>The Genome Sequence of Clostridium citroniae WAL-17108.</title>
        <authorList>
            <consortium name="The Broad Institute Genome Sequencing Platform"/>
            <person name="Earl A."/>
            <person name="Ward D."/>
            <person name="Feldgarden M."/>
            <person name="Gevers D."/>
            <person name="Finegold S.M."/>
            <person name="Summanen P.H."/>
            <person name="Molitoris D.R."/>
            <person name="Vaisanen M.L."/>
            <person name="Daigneault M."/>
            <person name="Allen-Vercoe E."/>
            <person name="Young S.K."/>
            <person name="Zeng Q."/>
            <person name="Gargeya S."/>
            <person name="Fitzgerald M."/>
            <person name="Haas B."/>
            <person name="Abouelleil A."/>
            <person name="Alvarado L."/>
            <person name="Arachchi H.M."/>
            <person name="Berlin A."/>
            <person name="Brown A."/>
            <person name="Chapman S.B."/>
            <person name="Chen Z."/>
            <person name="Dunbar C."/>
            <person name="Freedman E."/>
            <person name="Gearin G."/>
            <person name="Gellesch M."/>
            <person name="Goldberg J."/>
            <person name="Griggs A."/>
            <person name="Gujja S."/>
            <person name="Heiman D."/>
            <person name="Howarth C."/>
            <person name="Larson L."/>
            <person name="Lui A."/>
            <person name="MacDonald P.J.P."/>
            <person name="Montmayeur A."/>
            <person name="Murphy C."/>
            <person name="Neiman D."/>
            <person name="Pearson M."/>
            <person name="Priest M."/>
            <person name="Roberts A."/>
            <person name="Saif S."/>
            <person name="Shea T."/>
            <person name="Shenoy N."/>
            <person name="Sisk P."/>
            <person name="Stolte C."/>
            <person name="Sykes S."/>
            <person name="Wortman J."/>
            <person name="Nusbaum C."/>
            <person name="Birren B."/>
        </authorList>
    </citation>
    <scope>NUCLEOTIDE SEQUENCE [LARGE SCALE GENOMIC DNA]</scope>
    <source>
        <strain evidence="1 2">WAL-17108</strain>
    </source>
</reference>
<evidence type="ECO:0000313" key="2">
    <source>
        <dbReference type="Proteomes" id="UP000003763"/>
    </source>
</evidence>
<dbReference type="AlphaFoldDB" id="G5HQI0"/>
<accession>G5HQI0</accession>
<proteinExistence type="predicted"/>
<organism evidence="1 2">
    <name type="scientific">[Clostridium] citroniae WAL-17108</name>
    <dbReference type="NCBI Taxonomy" id="742733"/>
    <lineage>
        <taxon>Bacteria</taxon>
        <taxon>Bacillati</taxon>
        <taxon>Bacillota</taxon>
        <taxon>Clostridia</taxon>
        <taxon>Lachnospirales</taxon>
        <taxon>Lachnospiraceae</taxon>
        <taxon>Enterocloster</taxon>
    </lineage>
</organism>
<dbReference type="HOGENOM" id="CLU_1208072_0_0_9"/>
<gene>
    <name evidence="1" type="ORF">HMPREF9469_04842</name>
</gene>